<feature type="region of interest" description="Disordered" evidence="1">
    <location>
        <begin position="888"/>
        <end position="945"/>
    </location>
</feature>
<evidence type="ECO:0000256" key="2">
    <source>
        <dbReference type="SAM" id="Phobius"/>
    </source>
</evidence>
<feature type="transmembrane region" description="Helical" evidence="2">
    <location>
        <begin position="790"/>
        <end position="813"/>
    </location>
</feature>
<feature type="region of interest" description="Disordered" evidence="1">
    <location>
        <begin position="653"/>
        <end position="676"/>
    </location>
</feature>
<gene>
    <name evidence="4" type="ORF">TCAL_06965</name>
</gene>
<keyword evidence="3" id="KW-0732">Signal</keyword>
<keyword evidence="2" id="KW-0472">Membrane</keyword>
<evidence type="ECO:0000256" key="1">
    <source>
        <dbReference type="SAM" id="MobiDB-lite"/>
    </source>
</evidence>
<name>A0A553PI25_TIGCA</name>
<dbReference type="STRING" id="6832.A0A553PI25"/>
<dbReference type="AlphaFoldDB" id="A0A553PI25"/>
<keyword evidence="2" id="KW-1133">Transmembrane helix</keyword>
<organism evidence="4 5">
    <name type="scientific">Tigriopus californicus</name>
    <name type="common">Marine copepod</name>
    <dbReference type="NCBI Taxonomy" id="6832"/>
    <lineage>
        <taxon>Eukaryota</taxon>
        <taxon>Metazoa</taxon>
        <taxon>Ecdysozoa</taxon>
        <taxon>Arthropoda</taxon>
        <taxon>Crustacea</taxon>
        <taxon>Multicrustacea</taxon>
        <taxon>Hexanauplia</taxon>
        <taxon>Copepoda</taxon>
        <taxon>Harpacticoida</taxon>
        <taxon>Harpacticidae</taxon>
        <taxon>Tigriopus</taxon>
    </lineage>
</organism>
<reference evidence="4 5" key="1">
    <citation type="journal article" date="2018" name="Nat. Ecol. Evol.">
        <title>Genomic signatures of mitonuclear coevolution across populations of Tigriopus californicus.</title>
        <authorList>
            <person name="Barreto F.S."/>
            <person name="Watson E.T."/>
            <person name="Lima T.G."/>
            <person name="Willett C.S."/>
            <person name="Edmands S."/>
            <person name="Li W."/>
            <person name="Burton R.S."/>
        </authorList>
    </citation>
    <scope>NUCLEOTIDE SEQUENCE [LARGE SCALE GENOMIC DNA]</scope>
    <source>
        <strain evidence="4 5">San Diego</strain>
    </source>
</reference>
<protein>
    <recommendedName>
        <fullName evidence="6">Calcium-activated chloride channel N-terminal domain-containing protein</fullName>
    </recommendedName>
</protein>
<proteinExistence type="predicted"/>
<feature type="signal peptide" evidence="3">
    <location>
        <begin position="1"/>
        <end position="20"/>
    </location>
</feature>
<sequence>MCGLFQLLLIWVLYTGCVQCDSYLSVRDGIYSQFTVAIRGGVPAKHCPQYLDNIEKLFEVLSDKLYNLTNEQGWIESVQVILPRDWDITLCQPGRSIESSSIPAVVNADLDIDPLYPMEFFFGNESVPNQGCQNQDPVCDLNNIYQREAPTKQNILCYGSSAIEVIMDHADFKSSWKRFVTNPAIESSSNLNNLIYQDDKKKMQRPRGEFEPASIIVITGSPRDPDTAFQTLMDEFLDRTTQIFVINYPSKSFRELMGLSKFGKFYSVVEEKSPIITMSVFFKIYLDILTQVEAKPYQMTYHAEHRTRDITGTFVVSADMRDQTIITLTIDDENRVEYFEIKDPLGKKEIFPTYTSNMVEFKLPGLADSGVWSYKIRVFNRKSNDSAILVDVTSVENNPTAITLEAFTNVHQIVEVKSEALKIYAKLQSGTSPVLDAKVFATVYKPDSAVLRLELTDDGFGYPDLTQGDGIYSGYLSQFATSNGYYGIEITAINVGPGFFVNQGIPKSEDLIEPSRIVDFRLISRIDSNTKLAKLEWSAPGDNYNVGREPSVHSDVVVPAPPNNQIISPMVHVTSEPNYPVYQISETSAIQSFSPMVLYTEMKVTTTTTSTSRPRLKFLDEASSFPNQNPVSNTRLRNMKNTQADIESLKRRIQVHRKSDRSQIGNRQRYEGQKNYDQFLSRETSQRIKQMSVRGSWSEPTLDSIAGPSIVGRRRNLVAKRPRDDFYGQSDHRNKIQVPQEQDFDVVPSSNTESQNVLARLKKFSTLNAPASKPVDETAEPYSTEEKLKIYTVTGVMCSVLVIIMMVATIMIIRRRMVSRRIQFGGIDLTKSGSVDISTPTDPWTTNEKLKQAYPNMIRSHVWFDSLQRSVAKGDMCFNNAVSMYPSLEDSSQPKSILRKDCRSSSGESDVGTNEPHFLSRQTTLTDDSSMTSRTSQSSSGGTAFTGSLEFKPMYENYSTSIEPLSLKRSKTSLGLYQESSIEPAINRVKARSNQPARPNEREGHSSPFPRQATMNKSFRNYDPFKSGGENSNTNDSIELAIGKVRRSHTSVVEITPKITRGKGHVRELVNNFQQKSDHNGEKKKSFFSSKATIRLPCSQTSQQSTPMSTLKAPSDFADESFSTLNRKQLSTADDSKHSSIQMAMANEDETTVEIQRLDRQAVSFTNSGYQPPTNSLGFDKRNQDDMGLYDTPRQPALPIKPPRAPTRSNKLNEDMLMW</sequence>
<evidence type="ECO:0000313" key="5">
    <source>
        <dbReference type="Proteomes" id="UP000318571"/>
    </source>
</evidence>
<accession>A0A553PI25</accession>
<keyword evidence="5" id="KW-1185">Reference proteome</keyword>
<evidence type="ECO:0000256" key="3">
    <source>
        <dbReference type="SAM" id="SignalP"/>
    </source>
</evidence>
<comment type="caution">
    <text evidence="4">The sequence shown here is derived from an EMBL/GenBank/DDBJ whole genome shotgun (WGS) entry which is preliminary data.</text>
</comment>
<feature type="compositionally biased region" description="Low complexity" evidence="1">
    <location>
        <begin position="922"/>
        <end position="943"/>
    </location>
</feature>
<feature type="region of interest" description="Disordered" evidence="1">
    <location>
        <begin position="1193"/>
        <end position="1219"/>
    </location>
</feature>
<evidence type="ECO:0008006" key="6">
    <source>
        <dbReference type="Google" id="ProtNLM"/>
    </source>
</evidence>
<dbReference type="EMBL" id="VCGU01000004">
    <property type="protein sequence ID" value="TRY77329.1"/>
    <property type="molecule type" value="Genomic_DNA"/>
</dbReference>
<dbReference type="Proteomes" id="UP000318571">
    <property type="component" value="Chromosome 5"/>
</dbReference>
<evidence type="ECO:0000313" key="4">
    <source>
        <dbReference type="EMBL" id="TRY77329.1"/>
    </source>
</evidence>
<feature type="region of interest" description="Disordered" evidence="1">
    <location>
        <begin position="985"/>
        <end position="1035"/>
    </location>
</feature>
<keyword evidence="2" id="KW-0812">Transmembrane</keyword>
<feature type="chain" id="PRO_5022067696" description="Calcium-activated chloride channel N-terminal domain-containing protein" evidence="3">
    <location>
        <begin position="21"/>
        <end position="1219"/>
    </location>
</feature>